<dbReference type="Pfam" id="PF02212">
    <property type="entry name" value="GED"/>
    <property type="match status" value="1"/>
</dbReference>
<feature type="compositionally biased region" description="Polar residues" evidence="1">
    <location>
        <begin position="405"/>
        <end position="415"/>
    </location>
</feature>
<evidence type="ECO:0000259" key="3">
    <source>
        <dbReference type="PROSITE" id="PS51388"/>
    </source>
</evidence>
<comment type="caution">
    <text evidence="4">The sequence shown here is derived from an EMBL/GenBank/DDBJ whole genome shotgun (WGS) entry which is preliminary data.</text>
</comment>
<dbReference type="Pfam" id="PF24626">
    <property type="entry name" value="SH3_Tf2-1"/>
    <property type="match status" value="1"/>
</dbReference>
<dbReference type="InterPro" id="IPR056924">
    <property type="entry name" value="SH3_Tf2-1"/>
</dbReference>
<protein>
    <submittedName>
        <fullName evidence="4">Dynamin GTPase effector</fullName>
    </submittedName>
</protein>
<dbReference type="PANTHER" id="PTHR35046">
    <property type="entry name" value="ZINC KNUCKLE (CCHC-TYPE) FAMILY PROTEIN"/>
    <property type="match status" value="1"/>
</dbReference>
<name>A0A8T1XFK1_9BRAS</name>
<organism evidence="4 5">
    <name type="scientific">Arabidopsis thaliana x Arabidopsis arenosa</name>
    <dbReference type="NCBI Taxonomy" id="1240361"/>
    <lineage>
        <taxon>Eukaryota</taxon>
        <taxon>Viridiplantae</taxon>
        <taxon>Streptophyta</taxon>
        <taxon>Embryophyta</taxon>
        <taxon>Tracheophyta</taxon>
        <taxon>Spermatophyta</taxon>
        <taxon>Magnoliopsida</taxon>
        <taxon>eudicotyledons</taxon>
        <taxon>Gunneridae</taxon>
        <taxon>Pentapetalae</taxon>
        <taxon>rosids</taxon>
        <taxon>malvids</taxon>
        <taxon>Brassicales</taxon>
        <taxon>Brassicaceae</taxon>
        <taxon>Camelineae</taxon>
        <taxon>Arabidopsis</taxon>
    </lineage>
</organism>
<feature type="region of interest" description="Disordered" evidence="1">
    <location>
        <begin position="387"/>
        <end position="432"/>
    </location>
</feature>
<feature type="domain" description="GED" evidence="3">
    <location>
        <begin position="570"/>
        <end position="653"/>
    </location>
</feature>
<dbReference type="InterPro" id="IPR003130">
    <property type="entry name" value="GED"/>
</dbReference>
<dbReference type="PANTHER" id="PTHR35046:SF9">
    <property type="entry name" value="RNA-DIRECTED DNA POLYMERASE"/>
    <property type="match status" value="1"/>
</dbReference>
<dbReference type="InterPro" id="IPR020850">
    <property type="entry name" value="GED_dom"/>
</dbReference>
<dbReference type="SMART" id="SM00302">
    <property type="entry name" value="GED"/>
    <property type="match status" value="1"/>
</dbReference>
<dbReference type="InterPro" id="IPR001584">
    <property type="entry name" value="Integrase_cat-core"/>
</dbReference>
<dbReference type="InterPro" id="IPR041588">
    <property type="entry name" value="Integrase_H2C2"/>
</dbReference>
<dbReference type="GO" id="GO:0003924">
    <property type="term" value="F:GTPase activity"/>
    <property type="evidence" value="ECO:0007669"/>
    <property type="project" value="InterPro"/>
</dbReference>
<feature type="domain" description="Integrase catalytic" evidence="2">
    <location>
        <begin position="129"/>
        <end position="291"/>
    </location>
</feature>
<dbReference type="PROSITE" id="PS50994">
    <property type="entry name" value="INTEGRASE"/>
    <property type="match status" value="1"/>
</dbReference>
<evidence type="ECO:0000259" key="2">
    <source>
        <dbReference type="PROSITE" id="PS50994"/>
    </source>
</evidence>
<accession>A0A8T1XFK1</accession>
<dbReference type="Proteomes" id="UP000694240">
    <property type="component" value="Chromosome 13"/>
</dbReference>
<dbReference type="GO" id="GO:0005525">
    <property type="term" value="F:GTP binding"/>
    <property type="evidence" value="ECO:0007669"/>
    <property type="project" value="InterPro"/>
</dbReference>
<evidence type="ECO:0000256" key="1">
    <source>
        <dbReference type="SAM" id="MobiDB-lite"/>
    </source>
</evidence>
<dbReference type="GO" id="GO:0015074">
    <property type="term" value="P:DNA integration"/>
    <property type="evidence" value="ECO:0007669"/>
    <property type="project" value="InterPro"/>
</dbReference>
<dbReference type="AlphaFoldDB" id="A0A8T1XFK1"/>
<proteinExistence type="predicted"/>
<keyword evidence="5" id="KW-1185">Reference proteome</keyword>
<gene>
    <name evidence="4" type="ORF">ISN45_Aa08g009510</name>
</gene>
<evidence type="ECO:0000313" key="4">
    <source>
        <dbReference type="EMBL" id="KAG7533313.1"/>
    </source>
</evidence>
<dbReference type="Pfam" id="PF17921">
    <property type="entry name" value="Integrase_H2C2"/>
    <property type="match status" value="1"/>
</dbReference>
<evidence type="ECO:0000313" key="5">
    <source>
        <dbReference type="Proteomes" id="UP000694240"/>
    </source>
</evidence>
<dbReference type="PROSITE" id="PS51388">
    <property type="entry name" value="GED"/>
    <property type="match status" value="1"/>
</dbReference>
<sequence>MLLRASNNILLASAFLYANCMLNKSELHADPSGSYQKCVESDPNNDGYLFKDKRLCIPQGSMRELLIREAHEGGLMGHFGRDKTLGVLMDHFYCLRLKRDVERFCSKCITCLKAKSRSHPHDLYMPLPIPNLPWVDISMDFVLGLPKINNKDSIFVVVDRFSEMAHFIPCNKTNDATQTADLFFKEVVRLHGVPRTIVSDRDTKFLSHFWKTLWRKLGTKLLFSTTCHPQTDGQTEVVNRTLSTLLRSMLSPFEVVYGFNPETLVNLSPLPQPVYSSAEGETRADFIKKLHQRVKDSLEKKSEKNKQHADKNRKEVTFEPGDWVCLHMRKERFPKERKSKLSPRGDGPFRVLEKINDNAYKLELPGELTISPTFNVADLSPYNADEPVLRSEPSQEGENDEAIDLSSTETNNEVSIPTMRHAPQTKSGKLLTNEITRETPLEPQSEPSAARTQTMDTELENNNVELGAPQEREIVKGNQGVESVHLHSSTRPSGRTSRQVKRVMEKITDYTCNPEYMTSWTEKTGEQKSFINGVLKSGNKPEHSLTGFGDVKISHLRKYHAHLLQQAFNMKMRMMRILSYWTIVLRRIDDNLALHLQFIVRNLVDTEFQKEIVAEMADSRSGNGGNVHMLLEESPSMANKREKLNNSIKLLKE</sequence>
<dbReference type="EMBL" id="JAEFBK010000013">
    <property type="protein sequence ID" value="KAG7533313.1"/>
    <property type="molecule type" value="Genomic_DNA"/>
</dbReference>
<reference evidence="4 5" key="1">
    <citation type="submission" date="2020-12" db="EMBL/GenBank/DDBJ databases">
        <title>Concerted genomic and epigenomic changes stabilize Arabidopsis allopolyploids.</title>
        <authorList>
            <person name="Chen Z."/>
        </authorList>
    </citation>
    <scope>NUCLEOTIDE SEQUENCE [LARGE SCALE GENOMIC DNA]</scope>
    <source>
        <strain evidence="4">Allo738</strain>
        <tissue evidence="4">Leaf</tissue>
    </source>
</reference>